<feature type="compositionally biased region" description="Basic and acidic residues" evidence="1">
    <location>
        <begin position="205"/>
        <end position="228"/>
    </location>
</feature>
<evidence type="ECO:0000313" key="3">
    <source>
        <dbReference type="Proteomes" id="UP001605036"/>
    </source>
</evidence>
<accession>A0ABD1XKP7</accession>
<feature type="compositionally biased region" description="Low complexity" evidence="1">
    <location>
        <begin position="39"/>
        <end position="53"/>
    </location>
</feature>
<feature type="compositionally biased region" description="Gly residues" evidence="1">
    <location>
        <begin position="25"/>
        <end position="38"/>
    </location>
</feature>
<feature type="compositionally biased region" description="Basic residues" evidence="1">
    <location>
        <begin position="175"/>
        <end position="186"/>
    </location>
</feature>
<feature type="compositionally biased region" description="Basic and acidic residues" evidence="1">
    <location>
        <begin position="301"/>
        <end position="340"/>
    </location>
</feature>
<protein>
    <submittedName>
        <fullName evidence="2">Uncharacterized protein</fullName>
    </submittedName>
</protein>
<sequence length="340" mass="35215">MPAAMDEWRTTTTSGGSKESVGGDASIGGGNGGGGDVAGGAAPAAAAEAAIPGITHSKRQRRPSVRLGEIGDQKRDSKTDLLGHTGRWMSPSFVPRKSTAAANGGKLPRTRPLANVTRTGEQSKKEGSDEGGGGVSGTKTPPVAENSVATEEDQAATPSSTGRGSYGVYGDNKKASSKPGKRKRASSIRSSTIAKTLGVVSLNRKAKELEQVLAEPDGHGKADGGRTDMEEDSGAARAAENFEERMENGDTEVLGDDDGNGENSSGRQEGDEPESPGVRDNQVCGNGAAEPVQGMLYLNSGKEHDREQCTTSRLTDERKNFLKIREASMSGRRGEASGDG</sequence>
<dbReference type="EMBL" id="JBHFFA010000008">
    <property type="protein sequence ID" value="KAL2609514.1"/>
    <property type="molecule type" value="Genomic_DNA"/>
</dbReference>
<proteinExistence type="predicted"/>
<feature type="compositionally biased region" description="Basic and acidic residues" evidence="1">
    <location>
        <begin position="69"/>
        <end position="81"/>
    </location>
</feature>
<dbReference type="Proteomes" id="UP001605036">
    <property type="component" value="Unassembled WGS sequence"/>
</dbReference>
<dbReference type="AlphaFoldDB" id="A0ABD1XKP7"/>
<feature type="compositionally biased region" description="Acidic residues" evidence="1">
    <location>
        <begin position="249"/>
        <end position="260"/>
    </location>
</feature>
<comment type="caution">
    <text evidence="2">The sequence shown here is derived from an EMBL/GenBank/DDBJ whole genome shotgun (WGS) entry which is preliminary data.</text>
</comment>
<keyword evidence="3" id="KW-1185">Reference proteome</keyword>
<gene>
    <name evidence="2" type="ORF">R1flu_028087</name>
</gene>
<evidence type="ECO:0000256" key="1">
    <source>
        <dbReference type="SAM" id="MobiDB-lite"/>
    </source>
</evidence>
<evidence type="ECO:0000313" key="2">
    <source>
        <dbReference type="EMBL" id="KAL2609514.1"/>
    </source>
</evidence>
<reference evidence="2 3" key="1">
    <citation type="submission" date="2024-09" db="EMBL/GenBank/DDBJ databases">
        <title>Chromosome-scale assembly of Riccia fluitans.</title>
        <authorList>
            <person name="Paukszto L."/>
            <person name="Sawicki J."/>
            <person name="Karawczyk K."/>
            <person name="Piernik-Szablinska J."/>
            <person name="Szczecinska M."/>
            <person name="Mazdziarz M."/>
        </authorList>
    </citation>
    <scope>NUCLEOTIDE SEQUENCE [LARGE SCALE GENOMIC DNA]</scope>
    <source>
        <strain evidence="2">Rf_01</strain>
        <tissue evidence="2">Aerial parts of the thallus</tissue>
    </source>
</reference>
<feature type="region of interest" description="Disordered" evidence="1">
    <location>
        <begin position="1"/>
        <end position="340"/>
    </location>
</feature>
<organism evidence="2 3">
    <name type="scientific">Riccia fluitans</name>
    <dbReference type="NCBI Taxonomy" id="41844"/>
    <lineage>
        <taxon>Eukaryota</taxon>
        <taxon>Viridiplantae</taxon>
        <taxon>Streptophyta</taxon>
        <taxon>Embryophyta</taxon>
        <taxon>Marchantiophyta</taxon>
        <taxon>Marchantiopsida</taxon>
        <taxon>Marchantiidae</taxon>
        <taxon>Marchantiales</taxon>
        <taxon>Ricciaceae</taxon>
        <taxon>Riccia</taxon>
    </lineage>
</organism>
<name>A0ABD1XKP7_9MARC</name>